<keyword evidence="5 16" id="KW-0813">Transport</keyword>
<feature type="transmembrane region" description="Helical" evidence="16">
    <location>
        <begin position="19"/>
        <end position="38"/>
    </location>
</feature>
<evidence type="ECO:0000256" key="13">
    <source>
        <dbReference type="ARBA" id="ARBA00023128"/>
    </source>
</evidence>
<feature type="transmembrane region" description="Helical" evidence="16">
    <location>
        <begin position="274"/>
        <end position="294"/>
    </location>
</feature>
<comment type="catalytic activity">
    <reaction evidence="15 16">
        <text>a ubiquinone + NADH + 5 H(+)(in) = a ubiquinol + NAD(+) + 4 H(+)(out)</text>
        <dbReference type="Rhea" id="RHEA:29091"/>
        <dbReference type="Rhea" id="RHEA-COMP:9565"/>
        <dbReference type="Rhea" id="RHEA-COMP:9566"/>
        <dbReference type="ChEBI" id="CHEBI:15378"/>
        <dbReference type="ChEBI" id="CHEBI:16389"/>
        <dbReference type="ChEBI" id="CHEBI:17976"/>
        <dbReference type="ChEBI" id="CHEBI:57540"/>
        <dbReference type="ChEBI" id="CHEBI:57945"/>
        <dbReference type="EC" id="7.1.1.2"/>
    </reaction>
</comment>
<dbReference type="PRINTS" id="PR01437">
    <property type="entry name" value="NUOXDRDTASE4"/>
</dbReference>
<keyword evidence="10 16" id="KW-1133">Transmembrane helix</keyword>
<evidence type="ECO:0000256" key="12">
    <source>
        <dbReference type="ARBA" id="ARBA00023075"/>
    </source>
</evidence>
<feature type="transmembrane region" description="Helical" evidence="16">
    <location>
        <begin position="247"/>
        <end position="267"/>
    </location>
</feature>
<feature type="transmembrane region" description="Helical" evidence="16">
    <location>
        <begin position="300"/>
        <end position="320"/>
    </location>
</feature>
<evidence type="ECO:0000256" key="3">
    <source>
        <dbReference type="ARBA" id="ARBA00012944"/>
    </source>
</evidence>
<keyword evidence="11 16" id="KW-0520">NAD</keyword>
<dbReference type="GO" id="GO:0008137">
    <property type="term" value="F:NADH dehydrogenase (ubiquinone) activity"/>
    <property type="evidence" value="ECO:0007669"/>
    <property type="project" value="UniProtKB-UniRule"/>
</dbReference>
<comment type="subcellular location">
    <subcellularLocation>
        <location evidence="1 16">Mitochondrion membrane</location>
        <topology evidence="1 16">Multi-pass membrane protein</topology>
    </subcellularLocation>
</comment>
<comment type="similarity">
    <text evidence="2 16">Belongs to the complex I subunit 4 family.</text>
</comment>
<evidence type="ECO:0000256" key="10">
    <source>
        <dbReference type="ARBA" id="ARBA00022989"/>
    </source>
</evidence>
<keyword evidence="12 16" id="KW-0830">Ubiquinone</keyword>
<evidence type="ECO:0000256" key="5">
    <source>
        <dbReference type="ARBA" id="ARBA00022448"/>
    </source>
</evidence>
<keyword evidence="8" id="KW-1278">Translocase</keyword>
<feature type="transmembrane region" description="Helical" evidence="16">
    <location>
        <begin position="371"/>
        <end position="403"/>
    </location>
</feature>
<name>A0AA50A9A1_9PLAT</name>
<dbReference type="GO" id="GO:0048039">
    <property type="term" value="F:ubiquinone binding"/>
    <property type="evidence" value="ECO:0007669"/>
    <property type="project" value="TreeGrafter"/>
</dbReference>
<feature type="transmembrane region" description="Helical" evidence="16">
    <location>
        <begin position="59"/>
        <end position="81"/>
    </location>
</feature>
<organism evidence="18">
    <name type="scientific">Vorticeros sp. n. MW-2019</name>
    <dbReference type="NCBI Taxonomy" id="2544881"/>
    <lineage>
        <taxon>Eukaryota</taxon>
        <taxon>Metazoa</taxon>
        <taxon>Spiralia</taxon>
        <taxon>Lophotrochozoa</taxon>
        <taxon>Platyhelminthes</taxon>
        <taxon>Rhabditophora</taxon>
        <taxon>Prolecithophora</taxon>
        <taxon>Separata</taxon>
        <taxon>Plagiostomidae</taxon>
        <taxon>Vorticeros</taxon>
    </lineage>
</organism>
<evidence type="ECO:0000256" key="16">
    <source>
        <dbReference type="RuleBase" id="RU003297"/>
    </source>
</evidence>
<feature type="transmembrane region" description="Helical" evidence="16">
    <location>
        <begin position="424"/>
        <end position="443"/>
    </location>
</feature>
<evidence type="ECO:0000313" key="18">
    <source>
        <dbReference type="EMBL" id="WLN31329.1"/>
    </source>
</evidence>
<geneLocation type="mitochondrion" evidence="18"/>
<keyword evidence="7 16" id="KW-0812">Transmembrane</keyword>
<dbReference type="Pfam" id="PF00361">
    <property type="entry name" value="Proton_antipo_M"/>
    <property type="match status" value="1"/>
</dbReference>
<accession>A0AA50A9A1</accession>
<feature type="transmembrane region" description="Helical" evidence="16">
    <location>
        <begin position="218"/>
        <end position="241"/>
    </location>
</feature>
<evidence type="ECO:0000256" key="11">
    <source>
        <dbReference type="ARBA" id="ARBA00023027"/>
    </source>
</evidence>
<feature type="transmembrane region" description="Helical" evidence="16">
    <location>
        <begin position="332"/>
        <end position="351"/>
    </location>
</feature>
<evidence type="ECO:0000256" key="4">
    <source>
        <dbReference type="ARBA" id="ARBA00021006"/>
    </source>
</evidence>
<evidence type="ECO:0000256" key="15">
    <source>
        <dbReference type="ARBA" id="ARBA00049551"/>
    </source>
</evidence>
<evidence type="ECO:0000256" key="2">
    <source>
        <dbReference type="ARBA" id="ARBA00009025"/>
    </source>
</evidence>
<dbReference type="InterPro" id="IPR001750">
    <property type="entry name" value="ND/Mrp_TM"/>
</dbReference>
<protein>
    <recommendedName>
        <fullName evidence="4 16">NADH-ubiquinone oxidoreductase chain 4</fullName>
        <ecNumber evidence="3 16">7.1.1.2</ecNumber>
    </recommendedName>
</protein>
<evidence type="ECO:0000256" key="7">
    <source>
        <dbReference type="ARBA" id="ARBA00022692"/>
    </source>
</evidence>
<evidence type="ECO:0000256" key="9">
    <source>
        <dbReference type="ARBA" id="ARBA00022982"/>
    </source>
</evidence>
<keyword evidence="13 16" id="KW-0496">Mitochondrion</keyword>
<keyword evidence="14 16" id="KW-0472">Membrane</keyword>
<sequence length="444" mass="51124">MWAIINCLIFSCLLYNNNLFVWCIVIGFSIISFIISSWSGGFCDTMVFDTFIQLDNLNLFFVILSLVIYVCVILLISTSFYRHLVTWLVVSVVVFFLSSNFILLYIFFELSIVPIFIIVVYLGKNPERLNASFYLMIYTLIGSMPLLFALVLIWSVNTFSLVFCLYEFYIFSPDMVADIYYVYWGWLFLIVGFFIKLPLFGVHLWLPKAHVEATTEGSMLLASILLKLGVFGVLRVSSIMVVYDYPIYQYLICWGVLGVMVMGFVCFRNVDMKMLIAYSSVVHMILVVFCFTYYSNLGNLGCVLLSVGHGVCSSLLFYNVGLMYNMSGSRNILVSSGLINIVPVFCFFWLINLFLNSNFPPSINFFSEVVIFYSLGFTMNFLVWLILFTVFVGGLFNMYLFMVNSHGKINYNLQMVGNITLKQYFIIFLHIIINLTIVLWIVIY</sequence>
<evidence type="ECO:0000256" key="6">
    <source>
        <dbReference type="ARBA" id="ARBA00022660"/>
    </source>
</evidence>
<feature type="transmembrane region" description="Helical" evidence="16">
    <location>
        <begin position="183"/>
        <end position="206"/>
    </location>
</feature>
<evidence type="ECO:0000256" key="1">
    <source>
        <dbReference type="ARBA" id="ARBA00004225"/>
    </source>
</evidence>
<gene>
    <name evidence="18" type="primary">nad4</name>
</gene>
<dbReference type="GO" id="GO:0031966">
    <property type="term" value="C:mitochondrial membrane"/>
    <property type="evidence" value="ECO:0007669"/>
    <property type="project" value="UniProtKB-SubCell"/>
</dbReference>
<evidence type="ECO:0000256" key="14">
    <source>
        <dbReference type="ARBA" id="ARBA00023136"/>
    </source>
</evidence>
<dbReference type="PANTHER" id="PTHR43507:SF20">
    <property type="entry name" value="NADH-UBIQUINONE OXIDOREDUCTASE CHAIN 4"/>
    <property type="match status" value="1"/>
</dbReference>
<feature type="domain" description="NADH:quinone oxidoreductase/Mrp antiporter transmembrane" evidence="17">
    <location>
        <begin position="98"/>
        <end position="390"/>
    </location>
</feature>
<dbReference type="PANTHER" id="PTHR43507">
    <property type="entry name" value="NADH-UBIQUINONE OXIDOREDUCTASE CHAIN 4"/>
    <property type="match status" value="1"/>
</dbReference>
<dbReference type="AlphaFoldDB" id="A0AA50A9A1"/>
<feature type="transmembrane region" description="Helical" evidence="16">
    <location>
        <begin position="101"/>
        <end position="123"/>
    </location>
</feature>
<dbReference type="GO" id="GO:0003954">
    <property type="term" value="F:NADH dehydrogenase activity"/>
    <property type="evidence" value="ECO:0007669"/>
    <property type="project" value="TreeGrafter"/>
</dbReference>
<keyword evidence="6 16" id="KW-0679">Respiratory chain</keyword>
<dbReference type="GO" id="GO:0042773">
    <property type="term" value="P:ATP synthesis coupled electron transport"/>
    <property type="evidence" value="ECO:0007669"/>
    <property type="project" value="InterPro"/>
</dbReference>
<evidence type="ECO:0000259" key="17">
    <source>
        <dbReference type="Pfam" id="PF00361"/>
    </source>
</evidence>
<comment type="function">
    <text evidence="16">Core subunit of the mitochondrial membrane respiratory chain NADH dehydrogenase (Complex I) which catalyzes electron transfer from NADH through the respiratory chain, using ubiquinone as an electron acceptor. Essential for the catalytic activity and assembly of complex I.</text>
</comment>
<evidence type="ECO:0000256" key="8">
    <source>
        <dbReference type="ARBA" id="ARBA00022967"/>
    </source>
</evidence>
<feature type="transmembrane region" description="Helical" evidence="16">
    <location>
        <begin position="135"/>
        <end position="163"/>
    </location>
</feature>
<dbReference type="InterPro" id="IPR003918">
    <property type="entry name" value="NADH_UbQ_OxRdtase"/>
</dbReference>
<reference evidence="18" key="1">
    <citation type="submission" date="2023-07" db="EMBL/GenBank/DDBJ databases">
        <title>A New Species of Genus Vorticeros (Platyhelminthes, Prolecithophora, Plagiostomidae) from China with Analysis of Its Partial Sequence of Mitochondrial Genome and Reproductive behaviour.</title>
        <authorList>
            <person name="Wang Y.-J."/>
            <person name="Huang J.-J."/>
            <person name="Wang A.-T."/>
            <person name="Zhang Y."/>
        </authorList>
    </citation>
    <scope>NUCLEOTIDE SEQUENCE</scope>
</reference>
<dbReference type="EC" id="7.1.1.2" evidence="3 16"/>
<proteinExistence type="inferred from homology"/>
<dbReference type="EMBL" id="OR260862">
    <property type="protein sequence ID" value="WLN31329.1"/>
    <property type="molecule type" value="Genomic_DNA"/>
</dbReference>
<keyword evidence="9 16" id="KW-0249">Electron transport</keyword>
<dbReference type="GO" id="GO:0015990">
    <property type="term" value="P:electron transport coupled proton transport"/>
    <property type="evidence" value="ECO:0007669"/>
    <property type="project" value="TreeGrafter"/>
</dbReference>